<gene>
    <name evidence="1" type="ORF">S06H3_59750</name>
</gene>
<feature type="non-terminal residue" evidence="1">
    <location>
        <position position="64"/>
    </location>
</feature>
<protein>
    <submittedName>
        <fullName evidence="1">Uncharacterized protein</fullName>
    </submittedName>
</protein>
<accession>X1QL50</accession>
<organism evidence="1">
    <name type="scientific">marine sediment metagenome</name>
    <dbReference type="NCBI Taxonomy" id="412755"/>
    <lineage>
        <taxon>unclassified sequences</taxon>
        <taxon>metagenomes</taxon>
        <taxon>ecological metagenomes</taxon>
    </lineage>
</organism>
<dbReference type="AlphaFoldDB" id="X1QL50"/>
<dbReference type="EMBL" id="BARV01038868">
    <property type="protein sequence ID" value="GAI51750.1"/>
    <property type="molecule type" value="Genomic_DNA"/>
</dbReference>
<evidence type="ECO:0000313" key="1">
    <source>
        <dbReference type="EMBL" id="GAI51750.1"/>
    </source>
</evidence>
<proteinExistence type="predicted"/>
<sequence length="64" mass="7665">MKEKLFQELINAKKVKKIFKGNVRPLSLVDPKMKLVLNYKPDVYFILRNNKKLIFEILDSEEKQ</sequence>
<comment type="caution">
    <text evidence="1">The sequence shown here is derived from an EMBL/GenBank/DDBJ whole genome shotgun (WGS) entry which is preliminary data.</text>
</comment>
<reference evidence="1" key="1">
    <citation type="journal article" date="2014" name="Front. Microbiol.">
        <title>High frequency of phylogenetically diverse reductive dehalogenase-homologous genes in deep subseafloor sedimentary metagenomes.</title>
        <authorList>
            <person name="Kawai M."/>
            <person name="Futagami T."/>
            <person name="Toyoda A."/>
            <person name="Takaki Y."/>
            <person name="Nishi S."/>
            <person name="Hori S."/>
            <person name="Arai W."/>
            <person name="Tsubouchi T."/>
            <person name="Morono Y."/>
            <person name="Uchiyama I."/>
            <person name="Ito T."/>
            <person name="Fujiyama A."/>
            <person name="Inagaki F."/>
            <person name="Takami H."/>
        </authorList>
    </citation>
    <scope>NUCLEOTIDE SEQUENCE</scope>
    <source>
        <strain evidence="1">Expedition CK06-06</strain>
    </source>
</reference>
<name>X1QL50_9ZZZZ</name>